<proteinExistence type="predicted"/>
<dbReference type="Proteomes" id="UP000887560">
    <property type="component" value="Unplaced"/>
</dbReference>
<evidence type="ECO:0000313" key="3">
    <source>
        <dbReference type="WBParaSite" id="scf7180000420826.g5792"/>
    </source>
</evidence>
<protein>
    <submittedName>
        <fullName evidence="3">Uncharacterized protein</fullName>
    </submittedName>
</protein>
<evidence type="ECO:0000256" key="1">
    <source>
        <dbReference type="SAM" id="SignalP"/>
    </source>
</evidence>
<feature type="signal peptide" evidence="1">
    <location>
        <begin position="1"/>
        <end position="16"/>
    </location>
</feature>
<accession>A0A915NPT9</accession>
<evidence type="ECO:0000313" key="2">
    <source>
        <dbReference type="Proteomes" id="UP000887560"/>
    </source>
</evidence>
<organism evidence="2 3">
    <name type="scientific">Meloidogyne floridensis</name>
    <dbReference type="NCBI Taxonomy" id="298350"/>
    <lineage>
        <taxon>Eukaryota</taxon>
        <taxon>Metazoa</taxon>
        <taxon>Ecdysozoa</taxon>
        <taxon>Nematoda</taxon>
        <taxon>Chromadorea</taxon>
        <taxon>Rhabditida</taxon>
        <taxon>Tylenchina</taxon>
        <taxon>Tylenchomorpha</taxon>
        <taxon>Tylenchoidea</taxon>
        <taxon>Meloidogynidae</taxon>
        <taxon>Meloidogyninae</taxon>
        <taxon>Meloidogyne</taxon>
    </lineage>
</organism>
<sequence length="273" mass="32682">MFKQILFILFINYCWAIDVKLKIEENYFESRQFDYLNNLNQPIIKCFLWYKMNDNEDIITGELENDNIYLFKNVPELLHIFKNGKIVEKNGTYEDAEFRCKFEKQPLLAKIIPSRKYGIYVKNLNNEDIKFENKQYKISISGNNAFMPILSINKEKQLEHINENINIYRKMYLENNSKEMEKYIFRLGIKEANWLLVEIAYIIKRLFRLTHQNTLLHVIYTDSINTCIREMIISLANKYGKLNALHETEKENLFEVLKKEGNKLLSLGKLKYT</sequence>
<dbReference type="AlphaFoldDB" id="A0A915NPT9"/>
<dbReference type="WBParaSite" id="scf7180000420826.g5792">
    <property type="protein sequence ID" value="scf7180000420826.g5792"/>
    <property type="gene ID" value="scf7180000420826.g5792"/>
</dbReference>
<feature type="chain" id="PRO_5037111095" evidence="1">
    <location>
        <begin position="17"/>
        <end position="273"/>
    </location>
</feature>
<keyword evidence="2" id="KW-1185">Reference proteome</keyword>
<keyword evidence="1" id="KW-0732">Signal</keyword>
<name>A0A915NPT9_9BILA</name>
<reference evidence="3" key="1">
    <citation type="submission" date="2022-11" db="UniProtKB">
        <authorList>
            <consortium name="WormBaseParasite"/>
        </authorList>
    </citation>
    <scope>IDENTIFICATION</scope>
</reference>